<gene>
    <name evidence="10" type="ORF">ACFQVD_11330</name>
</gene>
<feature type="transmembrane region" description="Helical" evidence="8">
    <location>
        <begin position="381"/>
        <end position="401"/>
    </location>
</feature>
<keyword evidence="5 8" id="KW-1133">Transmembrane helix</keyword>
<feature type="transmembrane region" description="Helical" evidence="8">
    <location>
        <begin position="492"/>
        <end position="510"/>
    </location>
</feature>
<dbReference type="PANTHER" id="PTHR42718">
    <property type="entry name" value="MAJOR FACILITATOR SUPERFAMILY MULTIDRUG TRANSPORTER MFSC"/>
    <property type="match status" value="1"/>
</dbReference>
<accession>A0ABW2SX91</accession>
<comment type="subcellular location">
    <subcellularLocation>
        <location evidence="1">Cell membrane</location>
        <topology evidence="1">Multi-pass membrane protein</topology>
    </subcellularLocation>
</comment>
<dbReference type="CDD" id="cd17321">
    <property type="entry name" value="MFS_MMR_MDR_like"/>
    <property type="match status" value="1"/>
</dbReference>
<sequence length="550" mass="56692">MSSPSSRQSWLPLFVLAVGVSMVVIDATIVNVAVPAMIDDLGLTVTDVEWVNSLYLLVFASLLIPLGRIGDQRGRPQLFATGIVVFLVASLLAAVAGSGAMLIGARATQGVGAAMAMPMTLAIINSTYFGRQRVIGFAIWGSIVGGMAAIGPLVGGWLVTDHGWRAAFWINLPIGALVLLGALRIPASREDRATGHDPLGIALIVLGMFSVVFGLIEGQKYGWLTPLRPAELFGLRFEEVSPVPFAFGIGILAVAAFILLERRRERAGRPVLIDLTLFTLPGFRYGAIAAMIVALGEFGVILVLPLFLQSALGHSAFTAGLIIATLAVGTFLAGGVVPVLTRKVNSRTVVQIGLALEVVGAVGIGLSLEAGMSVWRIVPWMLVYGFGIGFATAQLTSVLMADVPARQAGQASGLQSAIRQVGAGLGVAVLGGVLVTGLGSSVEKNMSSYPEQVRTSVANAVQESGGAAIPGLSDPAVHAAAVAGATEATRRVPVITGLVLLAGLGFTFLLPRTAAPTRDGEDADGDEGGENDSDGAGTPGPDSGGRHQEV</sequence>
<evidence type="ECO:0000313" key="11">
    <source>
        <dbReference type="Proteomes" id="UP001596514"/>
    </source>
</evidence>
<evidence type="ECO:0000256" key="4">
    <source>
        <dbReference type="ARBA" id="ARBA00022692"/>
    </source>
</evidence>
<evidence type="ECO:0000256" key="7">
    <source>
        <dbReference type="SAM" id="MobiDB-lite"/>
    </source>
</evidence>
<dbReference type="Pfam" id="PF07690">
    <property type="entry name" value="MFS_1"/>
    <property type="match status" value="1"/>
</dbReference>
<feature type="transmembrane region" description="Helical" evidence="8">
    <location>
        <begin position="50"/>
        <end position="66"/>
    </location>
</feature>
<feature type="compositionally biased region" description="Acidic residues" evidence="7">
    <location>
        <begin position="521"/>
        <end position="533"/>
    </location>
</feature>
<dbReference type="PANTHER" id="PTHR42718:SF46">
    <property type="entry name" value="BLR6921 PROTEIN"/>
    <property type="match status" value="1"/>
</dbReference>
<keyword evidence="4 8" id="KW-0812">Transmembrane</keyword>
<keyword evidence="6 8" id="KW-0472">Membrane</keyword>
<feature type="transmembrane region" description="Helical" evidence="8">
    <location>
        <begin position="243"/>
        <end position="261"/>
    </location>
</feature>
<dbReference type="InterPro" id="IPR036259">
    <property type="entry name" value="MFS_trans_sf"/>
</dbReference>
<dbReference type="InterPro" id="IPR011701">
    <property type="entry name" value="MFS"/>
</dbReference>
<keyword evidence="2" id="KW-0813">Transport</keyword>
<feature type="transmembrane region" description="Helical" evidence="8">
    <location>
        <begin position="166"/>
        <end position="187"/>
    </location>
</feature>
<protein>
    <submittedName>
        <fullName evidence="10">MFS transporter</fullName>
    </submittedName>
</protein>
<feature type="transmembrane region" description="Helical" evidence="8">
    <location>
        <begin position="137"/>
        <end position="160"/>
    </location>
</feature>
<dbReference type="PROSITE" id="PS50850">
    <property type="entry name" value="MFS"/>
    <property type="match status" value="1"/>
</dbReference>
<feature type="transmembrane region" description="Helical" evidence="8">
    <location>
        <begin position="78"/>
        <end position="105"/>
    </location>
</feature>
<evidence type="ECO:0000256" key="5">
    <source>
        <dbReference type="ARBA" id="ARBA00022989"/>
    </source>
</evidence>
<evidence type="ECO:0000256" key="8">
    <source>
        <dbReference type="SAM" id="Phobius"/>
    </source>
</evidence>
<organism evidence="10 11">
    <name type="scientific">Streptosporangium amethystogenes subsp. fukuiense</name>
    <dbReference type="NCBI Taxonomy" id="698418"/>
    <lineage>
        <taxon>Bacteria</taxon>
        <taxon>Bacillati</taxon>
        <taxon>Actinomycetota</taxon>
        <taxon>Actinomycetes</taxon>
        <taxon>Streptosporangiales</taxon>
        <taxon>Streptosporangiaceae</taxon>
        <taxon>Streptosporangium</taxon>
    </lineage>
</organism>
<dbReference type="Gene3D" id="1.20.1720.10">
    <property type="entry name" value="Multidrug resistance protein D"/>
    <property type="match status" value="2"/>
</dbReference>
<feature type="transmembrane region" description="Helical" evidence="8">
    <location>
        <begin position="282"/>
        <end position="304"/>
    </location>
</feature>
<evidence type="ECO:0000256" key="3">
    <source>
        <dbReference type="ARBA" id="ARBA00022475"/>
    </source>
</evidence>
<dbReference type="Proteomes" id="UP001596514">
    <property type="component" value="Unassembled WGS sequence"/>
</dbReference>
<dbReference type="RefSeq" id="WP_343978913.1">
    <property type="nucleotide sequence ID" value="NZ_BAAAGK010000173.1"/>
</dbReference>
<reference evidence="11" key="1">
    <citation type="journal article" date="2019" name="Int. J. Syst. Evol. Microbiol.">
        <title>The Global Catalogue of Microorganisms (GCM) 10K type strain sequencing project: providing services to taxonomists for standard genome sequencing and annotation.</title>
        <authorList>
            <consortium name="The Broad Institute Genomics Platform"/>
            <consortium name="The Broad Institute Genome Sequencing Center for Infectious Disease"/>
            <person name="Wu L."/>
            <person name="Ma J."/>
        </authorList>
    </citation>
    <scope>NUCLEOTIDE SEQUENCE [LARGE SCALE GENOMIC DNA]</scope>
    <source>
        <strain evidence="11">JCM 10083</strain>
    </source>
</reference>
<keyword evidence="11" id="KW-1185">Reference proteome</keyword>
<feature type="domain" description="Major facilitator superfamily (MFS) profile" evidence="9">
    <location>
        <begin position="12"/>
        <end position="514"/>
    </location>
</feature>
<feature type="transmembrane region" description="Helical" evidence="8">
    <location>
        <begin position="111"/>
        <end position="130"/>
    </location>
</feature>
<feature type="transmembrane region" description="Helical" evidence="8">
    <location>
        <begin position="421"/>
        <end position="442"/>
    </location>
</feature>
<feature type="transmembrane region" description="Helical" evidence="8">
    <location>
        <begin position="199"/>
        <end position="216"/>
    </location>
</feature>
<dbReference type="PRINTS" id="PR01036">
    <property type="entry name" value="TCRTETB"/>
</dbReference>
<dbReference type="InterPro" id="IPR020846">
    <property type="entry name" value="MFS_dom"/>
</dbReference>
<dbReference type="EMBL" id="JBHTEE010000001">
    <property type="protein sequence ID" value="MFC7600688.1"/>
    <property type="molecule type" value="Genomic_DNA"/>
</dbReference>
<evidence type="ECO:0000256" key="1">
    <source>
        <dbReference type="ARBA" id="ARBA00004651"/>
    </source>
</evidence>
<feature type="transmembrane region" description="Helical" evidence="8">
    <location>
        <begin position="316"/>
        <end position="340"/>
    </location>
</feature>
<name>A0ABW2SX91_9ACTN</name>
<feature type="region of interest" description="Disordered" evidence="7">
    <location>
        <begin position="514"/>
        <end position="550"/>
    </location>
</feature>
<evidence type="ECO:0000313" key="10">
    <source>
        <dbReference type="EMBL" id="MFC7600688.1"/>
    </source>
</evidence>
<proteinExistence type="predicted"/>
<dbReference type="SUPFAM" id="SSF103473">
    <property type="entry name" value="MFS general substrate transporter"/>
    <property type="match status" value="1"/>
</dbReference>
<feature type="transmembrane region" description="Helical" evidence="8">
    <location>
        <begin position="352"/>
        <end position="375"/>
    </location>
</feature>
<evidence type="ECO:0000256" key="2">
    <source>
        <dbReference type="ARBA" id="ARBA00022448"/>
    </source>
</evidence>
<keyword evidence="3" id="KW-1003">Cell membrane</keyword>
<evidence type="ECO:0000259" key="9">
    <source>
        <dbReference type="PROSITE" id="PS50850"/>
    </source>
</evidence>
<feature type="transmembrane region" description="Helical" evidence="8">
    <location>
        <begin position="12"/>
        <end position="38"/>
    </location>
</feature>
<evidence type="ECO:0000256" key="6">
    <source>
        <dbReference type="ARBA" id="ARBA00023136"/>
    </source>
</evidence>
<comment type="caution">
    <text evidence="10">The sequence shown here is derived from an EMBL/GenBank/DDBJ whole genome shotgun (WGS) entry which is preliminary data.</text>
</comment>